<keyword evidence="1" id="KW-0539">Nucleus</keyword>
<comment type="caution">
    <text evidence="2">The sequence shown here is derived from an EMBL/GenBank/DDBJ whole genome shotgun (WGS) entry which is preliminary data.</text>
</comment>
<keyword evidence="3" id="KW-1185">Reference proteome</keyword>
<keyword evidence="1" id="KW-0479">Metal-binding</keyword>
<dbReference type="GO" id="GO:0006355">
    <property type="term" value="P:regulation of DNA-templated transcription"/>
    <property type="evidence" value="ECO:0007669"/>
    <property type="project" value="UniProtKB-UniRule"/>
</dbReference>
<dbReference type="GO" id="GO:0005634">
    <property type="term" value="C:nucleus"/>
    <property type="evidence" value="ECO:0007669"/>
    <property type="project" value="UniProtKB-SubCell"/>
</dbReference>
<protein>
    <recommendedName>
        <fullName evidence="1">Protein FAR1-RELATED SEQUENCE</fullName>
    </recommendedName>
</protein>
<keyword evidence="1" id="KW-0863">Zinc-finger</keyword>
<dbReference type="AlphaFoldDB" id="A0ABD1RXJ7"/>
<dbReference type="PANTHER" id="PTHR31669">
    <property type="entry name" value="PROTEIN FAR1-RELATED SEQUENCE 10-RELATED"/>
    <property type="match status" value="1"/>
</dbReference>
<dbReference type="EMBL" id="JBFOLK010000008">
    <property type="protein sequence ID" value="KAL2492412.1"/>
    <property type="molecule type" value="Genomic_DNA"/>
</dbReference>
<gene>
    <name evidence="2" type="ORF">Adt_28040</name>
</gene>
<evidence type="ECO:0000256" key="1">
    <source>
        <dbReference type="RuleBase" id="RU367018"/>
    </source>
</evidence>
<comment type="function">
    <text evidence="1">Putative transcription activator involved in regulating light control of development.</text>
</comment>
<name>A0ABD1RXJ7_9LAMI</name>
<reference evidence="3" key="1">
    <citation type="submission" date="2024-07" db="EMBL/GenBank/DDBJ databases">
        <title>Two chromosome-level genome assemblies of Korean endemic species Abeliophyllum distichum and Forsythia ovata (Oleaceae).</title>
        <authorList>
            <person name="Jang H."/>
        </authorList>
    </citation>
    <scope>NUCLEOTIDE SEQUENCE [LARGE SCALE GENOMIC DNA]</scope>
</reference>
<organism evidence="2 3">
    <name type="scientific">Abeliophyllum distichum</name>
    <dbReference type="NCBI Taxonomy" id="126358"/>
    <lineage>
        <taxon>Eukaryota</taxon>
        <taxon>Viridiplantae</taxon>
        <taxon>Streptophyta</taxon>
        <taxon>Embryophyta</taxon>
        <taxon>Tracheophyta</taxon>
        <taxon>Spermatophyta</taxon>
        <taxon>Magnoliopsida</taxon>
        <taxon>eudicotyledons</taxon>
        <taxon>Gunneridae</taxon>
        <taxon>Pentapetalae</taxon>
        <taxon>asterids</taxon>
        <taxon>lamiids</taxon>
        <taxon>Lamiales</taxon>
        <taxon>Oleaceae</taxon>
        <taxon>Forsythieae</taxon>
        <taxon>Abeliophyllum</taxon>
    </lineage>
</organism>
<sequence>MPVQVAPRVIITDQDATISKGISMIMSFTLHRFYLWHILNKFSEKMNVISFNDQYHNLVNIIKQSELPAEFEQHELRALAHQRHAELVANHIDINEKPRVYSASMMDNQMLQIHTKNIFLLFQKKIEKSHFYTCSKRTSFDDVKVYAIQRFVSGNSFDRQCQVTYYTSSDCISCSCRMFDVDELVDNAALTNARSTFLLGEFQNLDIRVKDIDSRGDIGMIRNKTFEETQVVSNLVRAKGCEK</sequence>
<comment type="subcellular location">
    <subcellularLocation>
        <location evidence="1">Nucleus</location>
    </subcellularLocation>
</comment>
<proteinExistence type="inferred from homology"/>
<evidence type="ECO:0000313" key="3">
    <source>
        <dbReference type="Proteomes" id="UP001604336"/>
    </source>
</evidence>
<dbReference type="GO" id="GO:0008270">
    <property type="term" value="F:zinc ion binding"/>
    <property type="evidence" value="ECO:0007669"/>
    <property type="project" value="UniProtKB-UniRule"/>
</dbReference>
<dbReference type="InterPro" id="IPR031052">
    <property type="entry name" value="FHY3/FAR1"/>
</dbReference>
<keyword evidence="1" id="KW-0862">Zinc</keyword>
<comment type="similarity">
    <text evidence="1">Belongs to the FHY3/FAR1 family.</text>
</comment>
<dbReference type="Proteomes" id="UP001604336">
    <property type="component" value="Unassembled WGS sequence"/>
</dbReference>
<evidence type="ECO:0000313" key="2">
    <source>
        <dbReference type="EMBL" id="KAL2492412.1"/>
    </source>
</evidence>
<accession>A0ABD1RXJ7</accession>
<dbReference type="PANTHER" id="PTHR31669:SF251">
    <property type="entry name" value="PROTEIN FAR1-RELATED SEQUENCE"/>
    <property type="match status" value="1"/>
</dbReference>